<keyword evidence="5" id="KW-0396">Initiation factor</keyword>
<dbReference type="InterPro" id="IPR012340">
    <property type="entry name" value="NA-bd_OB-fold"/>
</dbReference>
<name>A0A1W0E7Y2_9MICR</name>
<dbReference type="Gene3D" id="3.30.1490.120">
    <property type="entry name" value="RNA polymerase Rpb7-like, N-terminal domain"/>
    <property type="match status" value="1"/>
</dbReference>
<reference evidence="5 6" key="1">
    <citation type="journal article" date="2017" name="Environ. Microbiol.">
        <title>Decay of the glycolytic pathway and adaptation to intranuclear parasitism within Enterocytozoonidae microsporidia.</title>
        <authorList>
            <person name="Wiredu Boakye D."/>
            <person name="Jaroenlak P."/>
            <person name="Prachumwat A."/>
            <person name="Williams T.A."/>
            <person name="Bateman K.S."/>
            <person name="Itsathitphaisarn O."/>
            <person name="Sritunyalucksana K."/>
            <person name="Paszkiewicz K.H."/>
            <person name="Moore K.A."/>
            <person name="Stentiford G.D."/>
            <person name="Williams B.A."/>
        </authorList>
    </citation>
    <scope>NUCLEOTIDE SEQUENCE [LARGE SCALE GENOMIC DNA]</scope>
    <source>
        <strain evidence="5 6">TH1</strain>
    </source>
</reference>
<comment type="caution">
    <text evidence="5">The sequence shown here is derived from an EMBL/GenBank/DDBJ whole genome shotgun (WGS) entry which is preliminary data.</text>
</comment>
<dbReference type="GO" id="GO:0003743">
    <property type="term" value="F:translation initiation factor activity"/>
    <property type="evidence" value="ECO:0007669"/>
    <property type="project" value="UniProtKB-KW"/>
</dbReference>
<proteinExistence type="predicted"/>
<dbReference type="PANTHER" id="PTHR12709:SF4">
    <property type="entry name" value="DNA-DIRECTED RNA POLYMERASE II SUBUNIT RPB7"/>
    <property type="match status" value="1"/>
</dbReference>
<dbReference type="GO" id="GO:0000932">
    <property type="term" value="C:P-body"/>
    <property type="evidence" value="ECO:0007669"/>
    <property type="project" value="EnsemblFungi"/>
</dbReference>
<dbReference type="GO" id="GO:0006368">
    <property type="term" value="P:transcription elongation by RNA polymerase II"/>
    <property type="evidence" value="ECO:0007669"/>
    <property type="project" value="EnsemblFungi"/>
</dbReference>
<dbReference type="GO" id="GO:0010590">
    <property type="term" value="P:regulation of septum digestion after cytokinesis"/>
    <property type="evidence" value="ECO:0007669"/>
    <property type="project" value="EnsemblFungi"/>
</dbReference>
<keyword evidence="6" id="KW-1185">Reference proteome</keyword>
<dbReference type="SUPFAM" id="SSF50249">
    <property type="entry name" value="Nucleic acid-binding proteins"/>
    <property type="match status" value="1"/>
</dbReference>
<evidence type="ECO:0000256" key="3">
    <source>
        <dbReference type="ARBA" id="ARBA00023163"/>
    </source>
</evidence>
<dbReference type="OrthoDB" id="1162399at2759"/>
<keyword evidence="2" id="KW-0240">DNA-directed RNA polymerase</keyword>
<dbReference type="InterPro" id="IPR036898">
    <property type="entry name" value="RNA_pol_Rpb7-like_N_sf"/>
</dbReference>
<dbReference type="GO" id="GO:1990328">
    <property type="term" value="C:RPB4-RPB7 complex"/>
    <property type="evidence" value="ECO:0007669"/>
    <property type="project" value="EnsemblFungi"/>
</dbReference>
<dbReference type="GO" id="GO:0000956">
    <property type="term" value="P:nuclear-transcribed mRNA catabolic process"/>
    <property type="evidence" value="ECO:0007669"/>
    <property type="project" value="EnsemblFungi"/>
</dbReference>
<dbReference type="GO" id="GO:0060213">
    <property type="term" value="P:positive regulation of nuclear-transcribed mRNA poly(A) tail shortening"/>
    <property type="evidence" value="ECO:0007669"/>
    <property type="project" value="EnsemblFungi"/>
</dbReference>
<comment type="subcellular location">
    <subcellularLocation>
        <location evidence="1">Nucleus</location>
    </subcellularLocation>
</comment>
<keyword evidence="5" id="KW-0648">Protein biosynthesis</keyword>
<dbReference type="STRING" id="646526.A0A1W0E7Y2"/>
<dbReference type="GO" id="GO:0003968">
    <property type="term" value="F:RNA-directed RNA polymerase activity"/>
    <property type="evidence" value="ECO:0007669"/>
    <property type="project" value="EnsemblFungi"/>
</dbReference>
<dbReference type="EMBL" id="MNPJ01000010">
    <property type="protein sequence ID" value="OQS55374.1"/>
    <property type="molecule type" value="Genomic_DNA"/>
</dbReference>
<evidence type="ECO:0000259" key="4">
    <source>
        <dbReference type="Pfam" id="PF00575"/>
    </source>
</evidence>
<dbReference type="VEuPathDB" id="MicrosporidiaDB:EHP00_2418"/>
<dbReference type="AlphaFoldDB" id="A0A1W0E7Y2"/>
<dbReference type="Pfam" id="PF00575">
    <property type="entry name" value="S1"/>
    <property type="match status" value="1"/>
</dbReference>
<dbReference type="InterPro" id="IPR045113">
    <property type="entry name" value="Rpb7-like"/>
</dbReference>
<accession>A0A1W0E7Y2</accession>
<sequence length="154" mass="17201">MFFKKTFNHTIHISPQMITANVEMLVKQYLATNIEGKCTIYGHTVCVTNINSISEGYILMNGYIKFVVEYDAVVLNPVKNEVLEAPIVSTNKMGYFAAVGPLSVFISIHQIPQNVLNNIKVNDMVRLRIIGTKADNMNVVAIGTLNEDYLGLVY</sequence>
<gene>
    <name evidence="5" type="ORF">EHP00_2418</name>
</gene>
<organism evidence="5 6">
    <name type="scientific">Ecytonucleospora hepatopenaei</name>
    <dbReference type="NCBI Taxonomy" id="646526"/>
    <lineage>
        <taxon>Eukaryota</taxon>
        <taxon>Fungi</taxon>
        <taxon>Fungi incertae sedis</taxon>
        <taxon>Microsporidia</taxon>
        <taxon>Enterocytozoonidae</taxon>
        <taxon>Ecytonucleospora</taxon>
    </lineage>
</organism>
<evidence type="ECO:0000313" key="5">
    <source>
        <dbReference type="EMBL" id="OQS55374.1"/>
    </source>
</evidence>
<evidence type="ECO:0000256" key="2">
    <source>
        <dbReference type="ARBA" id="ARBA00022478"/>
    </source>
</evidence>
<dbReference type="PANTHER" id="PTHR12709">
    <property type="entry name" value="DNA-DIRECTED RNA POLYMERASE II, III"/>
    <property type="match status" value="1"/>
</dbReference>
<dbReference type="GO" id="GO:0005665">
    <property type="term" value="C:RNA polymerase II, core complex"/>
    <property type="evidence" value="ECO:0007669"/>
    <property type="project" value="EnsemblFungi"/>
</dbReference>
<evidence type="ECO:0000313" key="6">
    <source>
        <dbReference type="Proteomes" id="UP000192758"/>
    </source>
</evidence>
<dbReference type="GO" id="GO:0006367">
    <property type="term" value="P:transcription initiation at RNA polymerase II promoter"/>
    <property type="evidence" value="ECO:0007669"/>
    <property type="project" value="EnsemblFungi"/>
</dbReference>
<dbReference type="InterPro" id="IPR003029">
    <property type="entry name" value="S1_domain"/>
</dbReference>
<dbReference type="GO" id="GO:0003727">
    <property type="term" value="F:single-stranded RNA binding"/>
    <property type="evidence" value="ECO:0007669"/>
    <property type="project" value="EnsemblFungi"/>
</dbReference>
<dbReference type="SUPFAM" id="SSF88798">
    <property type="entry name" value="N-terminal, heterodimerisation domain of RBP7 (RpoE)"/>
    <property type="match status" value="1"/>
</dbReference>
<dbReference type="GO" id="GO:0031369">
    <property type="term" value="F:translation initiation factor binding"/>
    <property type="evidence" value="ECO:0007669"/>
    <property type="project" value="EnsemblFungi"/>
</dbReference>
<evidence type="ECO:0000256" key="1">
    <source>
        <dbReference type="ARBA" id="ARBA00004123"/>
    </source>
</evidence>
<protein>
    <submittedName>
        <fullName evidence="5">Transcription initiation factor TFIID subunit TAF5</fullName>
    </submittedName>
</protein>
<feature type="domain" description="S1 motif" evidence="4">
    <location>
        <begin position="79"/>
        <end position="137"/>
    </location>
</feature>
<dbReference type="Proteomes" id="UP000192758">
    <property type="component" value="Unassembled WGS sequence"/>
</dbReference>
<keyword evidence="3" id="KW-0804">Transcription</keyword>
<dbReference type="GO" id="GO:0003697">
    <property type="term" value="F:single-stranded DNA binding"/>
    <property type="evidence" value="ECO:0007669"/>
    <property type="project" value="EnsemblFungi"/>
</dbReference>
<dbReference type="Gene3D" id="2.40.50.140">
    <property type="entry name" value="Nucleic acid-binding proteins"/>
    <property type="match status" value="2"/>
</dbReference>
<dbReference type="GO" id="GO:0045948">
    <property type="term" value="P:positive regulation of translational initiation"/>
    <property type="evidence" value="ECO:0007669"/>
    <property type="project" value="EnsemblFungi"/>
</dbReference>